<dbReference type="PROSITE" id="PS51819">
    <property type="entry name" value="VOC"/>
    <property type="match status" value="1"/>
</dbReference>
<evidence type="ECO:0000313" key="2">
    <source>
        <dbReference type="EMBL" id="SFB41771.1"/>
    </source>
</evidence>
<dbReference type="Gene3D" id="3.10.180.10">
    <property type="entry name" value="2,3-Dihydroxybiphenyl 1,2-Dioxygenase, domain 1"/>
    <property type="match status" value="1"/>
</dbReference>
<name>A0A1I1AUR0_9PSEU</name>
<dbReference type="Proteomes" id="UP000243799">
    <property type="component" value="Unassembled WGS sequence"/>
</dbReference>
<protein>
    <submittedName>
        <fullName evidence="2">Lactoylglutathione lyase</fullName>
    </submittedName>
</protein>
<dbReference type="RefSeq" id="WP_091674457.1">
    <property type="nucleotide sequence ID" value="NZ_FOKG01000010.1"/>
</dbReference>
<dbReference type="SUPFAM" id="SSF54593">
    <property type="entry name" value="Glyoxalase/Bleomycin resistance protein/Dihydroxybiphenyl dioxygenase"/>
    <property type="match status" value="1"/>
</dbReference>
<reference evidence="3" key="1">
    <citation type="submission" date="2016-10" db="EMBL/GenBank/DDBJ databases">
        <authorList>
            <person name="Varghese N."/>
            <person name="Submissions S."/>
        </authorList>
    </citation>
    <scope>NUCLEOTIDE SEQUENCE [LARGE SCALE GENOMIC DNA]</scope>
    <source>
        <strain evidence="3">CGMCC 4.3568</strain>
    </source>
</reference>
<keyword evidence="2" id="KW-0456">Lyase</keyword>
<dbReference type="InterPro" id="IPR029068">
    <property type="entry name" value="Glyas_Bleomycin-R_OHBP_Dase"/>
</dbReference>
<dbReference type="InterPro" id="IPR050383">
    <property type="entry name" value="GlyoxalaseI/FosfomycinResist"/>
</dbReference>
<dbReference type="EMBL" id="FOKG01000010">
    <property type="protein sequence ID" value="SFB41771.1"/>
    <property type="molecule type" value="Genomic_DNA"/>
</dbReference>
<gene>
    <name evidence="2" type="ORF">SAMN05216266_110203</name>
</gene>
<evidence type="ECO:0000259" key="1">
    <source>
        <dbReference type="PROSITE" id="PS51819"/>
    </source>
</evidence>
<evidence type="ECO:0000313" key="3">
    <source>
        <dbReference type="Proteomes" id="UP000243799"/>
    </source>
</evidence>
<dbReference type="AlphaFoldDB" id="A0A1I1AUR0"/>
<dbReference type="Pfam" id="PF00903">
    <property type="entry name" value="Glyoxalase"/>
    <property type="match status" value="1"/>
</dbReference>
<dbReference type="PANTHER" id="PTHR21366">
    <property type="entry name" value="GLYOXALASE FAMILY PROTEIN"/>
    <property type="match status" value="1"/>
</dbReference>
<accession>A0A1I1AUR0</accession>
<dbReference type="InterPro" id="IPR037523">
    <property type="entry name" value="VOC_core"/>
</dbReference>
<dbReference type="OrthoDB" id="9798201at2"/>
<dbReference type="PANTHER" id="PTHR21366:SF22">
    <property type="entry name" value="VOC DOMAIN-CONTAINING PROTEIN"/>
    <property type="match status" value="1"/>
</dbReference>
<sequence>MRRIDYVITYVESLGRSVEFYRDVLGLEVRVEGDGYVEFAVENTKFSLFARAKLPELIGGPGGRAPTGEIAFVVDDVDAEAERLRQAGVRLLTGPVDRPWGERTLHFADPDGNIVEFAQKIPRRRR</sequence>
<organism evidence="2 3">
    <name type="scientific">Amycolatopsis marina</name>
    <dbReference type="NCBI Taxonomy" id="490629"/>
    <lineage>
        <taxon>Bacteria</taxon>
        <taxon>Bacillati</taxon>
        <taxon>Actinomycetota</taxon>
        <taxon>Actinomycetes</taxon>
        <taxon>Pseudonocardiales</taxon>
        <taxon>Pseudonocardiaceae</taxon>
        <taxon>Amycolatopsis</taxon>
    </lineage>
</organism>
<feature type="domain" description="VOC" evidence="1">
    <location>
        <begin position="3"/>
        <end position="120"/>
    </location>
</feature>
<dbReference type="GO" id="GO:0016829">
    <property type="term" value="F:lyase activity"/>
    <property type="evidence" value="ECO:0007669"/>
    <property type="project" value="UniProtKB-KW"/>
</dbReference>
<keyword evidence="3" id="KW-1185">Reference proteome</keyword>
<dbReference type="STRING" id="490629.SAMN05216266_110203"/>
<dbReference type="CDD" id="cd07264">
    <property type="entry name" value="VOC_like"/>
    <property type="match status" value="1"/>
</dbReference>
<proteinExistence type="predicted"/>
<dbReference type="InterPro" id="IPR004360">
    <property type="entry name" value="Glyas_Fos-R_dOase_dom"/>
</dbReference>